<reference evidence="2" key="1">
    <citation type="journal article" date="2019" name="Int. J. Syst. Evol. Microbiol.">
        <title>The Global Catalogue of Microorganisms (GCM) 10K type strain sequencing project: providing services to taxonomists for standard genome sequencing and annotation.</title>
        <authorList>
            <consortium name="The Broad Institute Genomics Platform"/>
            <consortium name="The Broad Institute Genome Sequencing Center for Infectious Disease"/>
            <person name="Wu L."/>
            <person name="Ma J."/>
        </authorList>
    </citation>
    <scope>NUCLEOTIDE SEQUENCE [LARGE SCALE GENOMIC DNA]</scope>
    <source>
        <strain evidence="2">CGMCC 1.15043</strain>
    </source>
</reference>
<evidence type="ECO:0000313" key="2">
    <source>
        <dbReference type="Proteomes" id="UP000615455"/>
    </source>
</evidence>
<dbReference type="EMBL" id="BMHE01000067">
    <property type="protein sequence ID" value="GGA12761.1"/>
    <property type="molecule type" value="Genomic_DNA"/>
</dbReference>
<accession>A0ABQ1FHY4</accession>
<dbReference type="Gene3D" id="3.30.420.40">
    <property type="match status" value="1"/>
</dbReference>
<protein>
    <submittedName>
        <fullName evidence="1">Exopolyphosphatase, putative</fullName>
    </submittedName>
</protein>
<dbReference type="RefSeq" id="WP_189020127.1">
    <property type="nucleotide sequence ID" value="NZ_BMHE01000067.1"/>
</dbReference>
<gene>
    <name evidence="1" type="ORF">GCM10008018_67230</name>
</gene>
<organism evidence="1 2">
    <name type="scientific">Paenibacillus marchantiophytorum</name>
    <dbReference type="NCBI Taxonomy" id="1619310"/>
    <lineage>
        <taxon>Bacteria</taxon>
        <taxon>Bacillati</taxon>
        <taxon>Bacillota</taxon>
        <taxon>Bacilli</taxon>
        <taxon>Bacillales</taxon>
        <taxon>Paenibacillaceae</taxon>
        <taxon>Paenibacillus</taxon>
    </lineage>
</organism>
<proteinExistence type="predicted"/>
<name>A0ABQ1FHY4_9BACL</name>
<sequence>MQSDKLILDLSSRSAKVFKRSETGIEQVDLLTWELSESKISLPAIEDQLKLLLSANGSIREGLDQGTIEAIGTEAMRRSPLLSQHMQEICENLQIAYRTISQEEEADLLKKAIAESDIPNHLDVLHVGGGGIQMITRDSEAPYMIPFGISDLNQQFQLLESPSHRQIATCIKWLSSRLPVTLKTFAYTGGEKTYVQHFGIELEQDLYCLSSDFTLLARRLAAMELPALEARSPFDPKWMRGVIASNCIVLAGLIKSGSTKFMPSDLNMAHGILNQS</sequence>
<keyword evidence="2" id="KW-1185">Reference proteome</keyword>
<comment type="caution">
    <text evidence="1">The sequence shown here is derived from an EMBL/GenBank/DDBJ whole genome shotgun (WGS) entry which is preliminary data.</text>
</comment>
<dbReference type="Gene3D" id="3.30.420.150">
    <property type="entry name" value="Exopolyphosphatase. Domain 2"/>
    <property type="match status" value="1"/>
</dbReference>
<dbReference type="Proteomes" id="UP000615455">
    <property type="component" value="Unassembled WGS sequence"/>
</dbReference>
<evidence type="ECO:0000313" key="1">
    <source>
        <dbReference type="EMBL" id="GGA12761.1"/>
    </source>
</evidence>